<organism evidence="2 3">
    <name type="scientific">Thraustotheca clavata</name>
    <dbReference type="NCBI Taxonomy" id="74557"/>
    <lineage>
        <taxon>Eukaryota</taxon>
        <taxon>Sar</taxon>
        <taxon>Stramenopiles</taxon>
        <taxon>Oomycota</taxon>
        <taxon>Saprolegniomycetes</taxon>
        <taxon>Saprolegniales</taxon>
        <taxon>Achlyaceae</taxon>
        <taxon>Thraustotheca</taxon>
    </lineage>
</organism>
<proteinExistence type="predicted"/>
<evidence type="ECO:0008006" key="4">
    <source>
        <dbReference type="Google" id="ProtNLM"/>
    </source>
</evidence>
<protein>
    <recommendedName>
        <fullName evidence="4">M96 mating-specific protein family</fullName>
    </recommendedName>
</protein>
<evidence type="ECO:0000313" key="2">
    <source>
        <dbReference type="EMBL" id="OQS03132.1"/>
    </source>
</evidence>
<reference evidence="2 3" key="1">
    <citation type="journal article" date="2014" name="Genome Biol. Evol.">
        <title>The secreted proteins of Achlya hypogyna and Thraustotheca clavata identify the ancestral oomycete secretome and reveal gene acquisitions by horizontal gene transfer.</title>
        <authorList>
            <person name="Misner I."/>
            <person name="Blouin N."/>
            <person name="Leonard G."/>
            <person name="Richards T.A."/>
            <person name="Lane C.E."/>
        </authorList>
    </citation>
    <scope>NUCLEOTIDE SEQUENCE [LARGE SCALE GENOMIC DNA]</scope>
    <source>
        <strain evidence="2 3">ATCC 34112</strain>
    </source>
</reference>
<evidence type="ECO:0000313" key="3">
    <source>
        <dbReference type="Proteomes" id="UP000243217"/>
    </source>
</evidence>
<comment type="caution">
    <text evidence="2">The sequence shown here is derived from an EMBL/GenBank/DDBJ whole genome shotgun (WGS) entry which is preliminary data.</text>
</comment>
<keyword evidence="3" id="KW-1185">Reference proteome</keyword>
<evidence type="ECO:0000256" key="1">
    <source>
        <dbReference type="SAM" id="Coils"/>
    </source>
</evidence>
<dbReference type="Proteomes" id="UP000243217">
    <property type="component" value="Unassembled WGS sequence"/>
</dbReference>
<feature type="coiled-coil region" evidence="1">
    <location>
        <begin position="22"/>
        <end position="92"/>
    </location>
</feature>
<name>A0A1V9ZYN2_9STRA</name>
<gene>
    <name evidence="2" type="ORF">THRCLA_04568</name>
</gene>
<accession>A0A1V9ZYN2</accession>
<keyword evidence="1" id="KW-0175">Coiled coil</keyword>
<dbReference type="AlphaFoldDB" id="A0A1V9ZYN2"/>
<sequence length="334" mass="38995">MTEDALDEAIVTSILQAPPAYYARQKVELQMLREMKQELTERLNRLKNRSELQVQWNQKSWREIAHRQKILLDEALLENRRLKRALKEQEKLAHTIDNVLCKRRCYSPPVNYFEHWRLRQLPSETTSRKATFERMLDDAYVNLETHFIQTGILQEPYGCHLVKVNESVDAYTISIKNVAEVAKDYQTCSSIIWNFFSGTEPIPIPLVQRQIVDRFNNNGVYFRATSSVKAQQPCVQLMFAVKRYELKDRVIFVLKTFLKEESYNPAPQLMLGDHTASIIVQKIGVSRTCRRFSVSGRLSANVPDQSPLRKYDDIRLTIQGFLEPTIKMLESLLR</sequence>
<dbReference type="EMBL" id="JNBS01000987">
    <property type="protein sequence ID" value="OQS03132.1"/>
    <property type="molecule type" value="Genomic_DNA"/>
</dbReference>